<dbReference type="InterPro" id="IPR005672">
    <property type="entry name" value="Phosphate_PstA"/>
</dbReference>
<dbReference type="PROSITE" id="PS50928">
    <property type="entry name" value="ABC_TM1"/>
    <property type="match status" value="1"/>
</dbReference>
<evidence type="ECO:0000256" key="6">
    <source>
        <dbReference type="ARBA" id="ARBA00022989"/>
    </source>
</evidence>
<keyword evidence="11" id="KW-1185">Reference proteome</keyword>
<feature type="domain" description="ABC transmembrane type-1" evidence="9">
    <location>
        <begin position="66"/>
        <end position="284"/>
    </location>
</feature>
<comment type="similarity">
    <text evidence="2 8">Belongs to the binding-protein-dependent transport system permease family. CysTW subfamily.</text>
</comment>
<gene>
    <name evidence="10" type="ORF">D271_05685</name>
</gene>
<dbReference type="CDD" id="cd06261">
    <property type="entry name" value="TM_PBP2"/>
    <property type="match status" value="1"/>
</dbReference>
<accession>M5J5Q8</accession>
<feature type="transmembrane region" description="Helical" evidence="8">
    <location>
        <begin position="264"/>
        <end position="284"/>
    </location>
</feature>
<evidence type="ECO:0000259" key="9">
    <source>
        <dbReference type="PROSITE" id="PS50928"/>
    </source>
</evidence>
<evidence type="ECO:0000256" key="2">
    <source>
        <dbReference type="ARBA" id="ARBA00007069"/>
    </source>
</evidence>
<dbReference type="Gene3D" id="1.10.3720.10">
    <property type="entry name" value="MetI-like"/>
    <property type="match status" value="1"/>
</dbReference>
<dbReference type="NCBIfam" id="TIGR00974">
    <property type="entry name" value="3a0107s02c"/>
    <property type="match status" value="1"/>
</dbReference>
<dbReference type="GO" id="GO:0005315">
    <property type="term" value="F:phosphate transmembrane transporter activity"/>
    <property type="evidence" value="ECO:0007669"/>
    <property type="project" value="InterPro"/>
</dbReference>
<feature type="transmembrane region" description="Helical" evidence="8">
    <location>
        <begin position="103"/>
        <end position="127"/>
    </location>
</feature>
<keyword evidence="3" id="KW-0813">Transport</keyword>
<keyword evidence="6 8" id="KW-1133">Transmembrane helix</keyword>
<evidence type="ECO:0000256" key="4">
    <source>
        <dbReference type="ARBA" id="ARBA00022475"/>
    </source>
</evidence>
<keyword evidence="7 8" id="KW-0472">Membrane</keyword>
<dbReference type="STRING" id="1227363.D271_05685"/>
<organism evidence="10 11">
    <name type="scientific">Ligilactobacillus saerimneri 30a</name>
    <dbReference type="NCBI Taxonomy" id="1227363"/>
    <lineage>
        <taxon>Bacteria</taxon>
        <taxon>Bacillati</taxon>
        <taxon>Bacillota</taxon>
        <taxon>Bacilli</taxon>
        <taxon>Lactobacillales</taxon>
        <taxon>Lactobacillaceae</taxon>
        <taxon>Ligilactobacillus</taxon>
    </lineage>
</organism>
<comment type="caution">
    <text evidence="10">The sequence shown here is derived from an EMBL/GenBank/DDBJ whole genome shotgun (WGS) entry which is preliminary data.</text>
</comment>
<comment type="subcellular location">
    <subcellularLocation>
        <location evidence="1 8">Cell membrane</location>
        <topology evidence="1 8">Multi-pass membrane protein</topology>
    </subcellularLocation>
</comment>
<feature type="transmembrane region" description="Helical" evidence="8">
    <location>
        <begin position="70"/>
        <end position="91"/>
    </location>
</feature>
<dbReference type="EMBL" id="ANAG01000017">
    <property type="protein sequence ID" value="EKW98475.1"/>
    <property type="molecule type" value="Genomic_DNA"/>
</dbReference>
<dbReference type="InterPro" id="IPR000515">
    <property type="entry name" value="MetI-like"/>
</dbReference>
<evidence type="ECO:0000256" key="7">
    <source>
        <dbReference type="ARBA" id="ARBA00023136"/>
    </source>
</evidence>
<feature type="transmembrane region" description="Helical" evidence="8">
    <location>
        <begin position="182"/>
        <end position="206"/>
    </location>
</feature>
<evidence type="ECO:0000313" key="11">
    <source>
        <dbReference type="Proteomes" id="UP000011912"/>
    </source>
</evidence>
<dbReference type="PANTHER" id="PTHR43470:SF4">
    <property type="entry name" value="ABC TRANSPORTER PERMEASE PROTEIN YQGI-RELATED"/>
    <property type="match status" value="1"/>
</dbReference>
<name>M5J5Q8_9LACO</name>
<dbReference type="SUPFAM" id="SSF161098">
    <property type="entry name" value="MetI-like"/>
    <property type="match status" value="1"/>
</dbReference>
<evidence type="ECO:0000256" key="8">
    <source>
        <dbReference type="RuleBase" id="RU363043"/>
    </source>
</evidence>
<proteinExistence type="inferred from homology"/>
<sequence length="299" mass="32413">MKRKNNAKLQNKIAMITIYCLVGTVCLILLGILGYILGTGLPHVSWHFLTSESSSFQAHGGIRDQLFNSLYLLVLTLIISVPIALGAAIYLTEYARDNWLTNLLRTMIEVLSSLPSIVVGLFGYSLFVIKFELSFSILAGALTLTFFNLPLLTRNIEEALRTVPATQREAGLALGLSYWKTVYGVVLPSALPGIITGIVLSAGRIFGEAAALIYTAGQSNATVSYTDWNPFSPTSFLNVMRPAETLAVHIWKVNSEGLIPDATLVASATAAILVIVVLIFNVSARALGNFIYKKITSAR</sequence>
<dbReference type="InterPro" id="IPR035906">
    <property type="entry name" value="MetI-like_sf"/>
</dbReference>
<protein>
    <recommendedName>
        <fullName evidence="8">Phosphate transport system permease protein PstA</fullName>
    </recommendedName>
</protein>
<dbReference type="PANTHER" id="PTHR43470">
    <property type="entry name" value="PHOSPHATE TRANSPORT SYSTEM PERMEASE PROTEIN PSTA-RELATED"/>
    <property type="match status" value="1"/>
</dbReference>
<evidence type="ECO:0000256" key="3">
    <source>
        <dbReference type="ARBA" id="ARBA00022448"/>
    </source>
</evidence>
<evidence type="ECO:0000256" key="5">
    <source>
        <dbReference type="ARBA" id="ARBA00022692"/>
    </source>
</evidence>
<dbReference type="GO" id="GO:0035435">
    <property type="term" value="P:phosphate ion transmembrane transport"/>
    <property type="evidence" value="ECO:0007669"/>
    <property type="project" value="InterPro"/>
</dbReference>
<feature type="transmembrane region" description="Helical" evidence="8">
    <location>
        <begin position="12"/>
        <end position="37"/>
    </location>
</feature>
<evidence type="ECO:0000313" key="10">
    <source>
        <dbReference type="EMBL" id="EKW98475.1"/>
    </source>
</evidence>
<reference evidence="10 11" key="1">
    <citation type="journal article" date="2013" name="Genome Announc.">
        <title>Genome Sequence of Lactobacillus saerimneri 30a (Formerly Lactobacillus sp. Strain 30a), a Reference Lactic Acid Bacterium Strain Producing Biogenic Amines.</title>
        <authorList>
            <person name="Romano A."/>
            <person name="Trip H."/>
            <person name="Campbell-Sills H."/>
            <person name="Bouchez O."/>
            <person name="Sherman D."/>
            <person name="Lolkema J.S."/>
            <person name="Lucas P.M."/>
        </authorList>
    </citation>
    <scope>NUCLEOTIDE SEQUENCE [LARGE SCALE GENOMIC DNA]</scope>
    <source>
        <strain evidence="10 11">30a</strain>
    </source>
</reference>
<dbReference type="Pfam" id="PF00528">
    <property type="entry name" value="BPD_transp_1"/>
    <property type="match status" value="1"/>
</dbReference>
<dbReference type="Proteomes" id="UP000011912">
    <property type="component" value="Unassembled WGS sequence"/>
</dbReference>
<dbReference type="PATRIC" id="fig|1227363.6.peg.1112"/>
<dbReference type="AlphaFoldDB" id="M5J5Q8"/>
<dbReference type="GO" id="GO:0005886">
    <property type="term" value="C:plasma membrane"/>
    <property type="evidence" value="ECO:0007669"/>
    <property type="project" value="UniProtKB-SubCell"/>
</dbReference>
<evidence type="ECO:0000256" key="1">
    <source>
        <dbReference type="ARBA" id="ARBA00004651"/>
    </source>
</evidence>
<keyword evidence="4 8" id="KW-1003">Cell membrane</keyword>
<feature type="transmembrane region" description="Helical" evidence="8">
    <location>
        <begin position="133"/>
        <end position="152"/>
    </location>
</feature>
<keyword evidence="5 8" id="KW-0812">Transmembrane</keyword>